<reference evidence="1 2" key="1">
    <citation type="submission" date="2016-08" db="EMBL/GenBank/DDBJ databases">
        <title>Draft genome sequence of allopolyploid Zygosaccharomyces rouxii.</title>
        <authorList>
            <person name="Watanabe J."/>
            <person name="Uehara K."/>
            <person name="Mogi Y."/>
            <person name="Tsukioka Y."/>
        </authorList>
    </citation>
    <scope>NUCLEOTIDE SEQUENCE [LARGE SCALE GENOMIC DNA]</scope>
    <source>
        <strain evidence="1 2">NBRC 110957</strain>
    </source>
</reference>
<name>A0A1Q2ZUI3_ZYGRO</name>
<dbReference type="AlphaFoldDB" id="A0A1Q2ZUI3"/>
<evidence type="ECO:0000313" key="2">
    <source>
        <dbReference type="Proteomes" id="UP000187013"/>
    </source>
</evidence>
<dbReference type="OrthoDB" id="4048767at2759"/>
<dbReference type="Proteomes" id="UP000187013">
    <property type="component" value="Unassembled WGS sequence"/>
</dbReference>
<accession>A0A1Q2ZUI3</accession>
<protein>
    <submittedName>
        <fullName evidence="1">Uncharacterized protein</fullName>
    </submittedName>
</protein>
<evidence type="ECO:0000313" key="1">
    <source>
        <dbReference type="EMBL" id="GAV47160.1"/>
    </source>
</evidence>
<comment type="caution">
    <text evidence="1">The sequence shown here is derived from an EMBL/GenBank/DDBJ whole genome shotgun (WGS) entry which is preliminary data.</text>
</comment>
<organism evidence="1 2">
    <name type="scientific">Zygosaccharomyces rouxii</name>
    <dbReference type="NCBI Taxonomy" id="4956"/>
    <lineage>
        <taxon>Eukaryota</taxon>
        <taxon>Fungi</taxon>
        <taxon>Dikarya</taxon>
        <taxon>Ascomycota</taxon>
        <taxon>Saccharomycotina</taxon>
        <taxon>Saccharomycetes</taxon>
        <taxon>Saccharomycetales</taxon>
        <taxon>Saccharomycetaceae</taxon>
        <taxon>Zygosaccharomyces</taxon>
    </lineage>
</organism>
<dbReference type="eggNOG" id="ENOG502SBD6">
    <property type="taxonomic scope" value="Eukaryota"/>
</dbReference>
<dbReference type="GO" id="GO:0030437">
    <property type="term" value="P:ascospore formation"/>
    <property type="evidence" value="ECO:0007669"/>
    <property type="project" value="EnsemblFungi"/>
</dbReference>
<sequence length="152" mass="17564">MNFDLYSPLPYLALDFEFFPGGSDQHYPLQLNWPANLINQCYMPQLAVRRQPLPRVNYQKKTHILKFQQRQKKRKRPMGLDPIYISGCRLVRFGSLAGIRDARPTRCPLRGLTHGIFIKSSCRCPCQTFTLCPSPLVSLLRTDSLFVMCKSN</sequence>
<proteinExistence type="predicted"/>
<gene>
    <name evidence="1" type="ORF">ZYGR_0E01760</name>
</gene>
<dbReference type="EMBL" id="BDGX01000005">
    <property type="protein sequence ID" value="GAV47160.1"/>
    <property type="molecule type" value="Genomic_DNA"/>
</dbReference>